<feature type="region of interest" description="Disordered" evidence="2">
    <location>
        <begin position="215"/>
        <end position="275"/>
    </location>
</feature>
<dbReference type="InterPro" id="IPR036047">
    <property type="entry name" value="F-box-like_dom_sf"/>
</dbReference>
<keyword evidence="1" id="KW-0677">Repeat</keyword>
<proteinExistence type="predicted"/>
<dbReference type="EMBL" id="CDQK01000003">
    <property type="protein sequence ID" value="CEP22857.1"/>
    <property type="molecule type" value="Genomic_DNA"/>
</dbReference>
<dbReference type="Pfam" id="PF12937">
    <property type="entry name" value="F-box-like"/>
    <property type="match status" value="1"/>
</dbReference>
<gene>
    <name evidence="4" type="ORF">BN1211_3315</name>
</gene>
<dbReference type="Proteomes" id="UP000038830">
    <property type="component" value="Unassembled WGS sequence"/>
</dbReference>
<evidence type="ECO:0000256" key="1">
    <source>
        <dbReference type="ARBA" id="ARBA00022737"/>
    </source>
</evidence>
<accession>A0A0H5C4Z7</accession>
<dbReference type="InterPro" id="IPR001810">
    <property type="entry name" value="F-box_dom"/>
</dbReference>
<feature type="compositionally biased region" description="Low complexity" evidence="2">
    <location>
        <begin position="218"/>
        <end position="234"/>
    </location>
</feature>
<feature type="domain" description="F-box" evidence="3">
    <location>
        <begin position="19"/>
        <end position="71"/>
    </location>
</feature>
<sequence>MDYLTTNFPGDMSINHYEPFRLLELPLEVLIKVLIFLDVPDLISLSKTCHYLKEVANERFISRCRFYYTRNRLNCRIGLRPDTTVLYEQHIIPNKDITVSADLLSTASTLEKNLRRDSLSKSLRKRPSIEELKQKRIVRNPDTGAVDDIKLKLQNEALSEMLKLLLRSWRFQKKIVKSDVKMFVENDMDAEYMQIYQKVLNVATFPSFTPKETSKKLASSSVSSPASSAGSSSSRHCSVDSTSDNSPPQTPVMSRVTSGDFSTESTPDHDLNSGDIQSIHTVDTVEHGIPMTPQRGNDGSVSHSSRRTESLNMKDQLHSVSMRKKYFEELASDASHPSGSRRSISSPEKVLNHIDRCKDPKLWGKPSRTMLKALVDDDVIHYEKLK</sequence>
<evidence type="ECO:0000259" key="3">
    <source>
        <dbReference type="PROSITE" id="PS50181"/>
    </source>
</evidence>
<feature type="region of interest" description="Disordered" evidence="2">
    <location>
        <begin position="288"/>
        <end position="311"/>
    </location>
</feature>
<dbReference type="Gene3D" id="1.20.1280.50">
    <property type="match status" value="1"/>
</dbReference>
<evidence type="ECO:0000313" key="4">
    <source>
        <dbReference type="EMBL" id="CEP22857.1"/>
    </source>
</evidence>
<dbReference type="AlphaFoldDB" id="A0A0H5C4Z7"/>
<protein>
    <recommendedName>
        <fullName evidence="3">F-box domain-containing protein</fullName>
    </recommendedName>
</protein>
<evidence type="ECO:0000313" key="5">
    <source>
        <dbReference type="Proteomes" id="UP000038830"/>
    </source>
</evidence>
<organism evidence="4 5">
    <name type="scientific">Cyberlindnera jadinii (strain ATCC 18201 / CBS 1600 / BCRC 20928 / JCM 3617 / NBRC 0987 / NRRL Y-1542)</name>
    <name type="common">Torula yeast</name>
    <name type="synonym">Candida utilis</name>
    <dbReference type="NCBI Taxonomy" id="983966"/>
    <lineage>
        <taxon>Eukaryota</taxon>
        <taxon>Fungi</taxon>
        <taxon>Dikarya</taxon>
        <taxon>Ascomycota</taxon>
        <taxon>Saccharomycotina</taxon>
        <taxon>Saccharomycetes</taxon>
        <taxon>Phaffomycetales</taxon>
        <taxon>Phaffomycetaceae</taxon>
        <taxon>Cyberlindnera</taxon>
    </lineage>
</organism>
<feature type="compositionally biased region" description="Polar residues" evidence="2">
    <location>
        <begin position="294"/>
        <end position="303"/>
    </location>
</feature>
<reference evidence="5" key="1">
    <citation type="journal article" date="2015" name="J. Biotechnol.">
        <title>The structure of the Cyberlindnera jadinii genome and its relation to Candida utilis analyzed by the occurrence of single nucleotide polymorphisms.</title>
        <authorList>
            <person name="Rupp O."/>
            <person name="Brinkrolf K."/>
            <person name="Buerth C."/>
            <person name="Kunigo M."/>
            <person name="Schneider J."/>
            <person name="Jaenicke S."/>
            <person name="Goesmann A."/>
            <person name="Puehler A."/>
            <person name="Jaeger K.-E."/>
            <person name="Ernst J.F."/>
        </authorList>
    </citation>
    <scope>NUCLEOTIDE SEQUENCE [LARGE SCALE GENOMIC DNA]</scope>
    <source>
        <strain evidence="5">ATCC 18201 / CBS 1600 / BCRC 20928 / JCM 3617 / NBRC 0987 / NRRL Y-1542</strain>
    </source>
</reference>
<dbReference type="PROSITE" id="PS50181">
    <property type="entry name" value="FBOX"/>
    <property type="match status" value="1"/>
</dbReference>
<feature type="compositionally biased region" description="Polar residues" evidence="2">
    <location>
        <begin position="235"/>
        <end position="265"/>
    </location>
</feature>
<dbReference type="SMART" id="SM00707">
    <property type="entry name" value="RPEL"/>
    <property type="match status" value="2"/>
</dbReference>
<dbReference type="Gene3D" id="6.10.140.2040">
    <property type="match status" value="1"/>
</dbReference>
<dbReference type="InterPro" id="IPR004018">
    <property type="entry name" value="RPEL_repeat"/>
</dbReference>
<dbReference type="SUPFAM" id="SSF81383">
    <property type="entry name" value="F-box domain"/>
    <property type="match status" value="1"/>
</dbReference>
<name>A0A0H5C4Z7_CYBJN</name>
<evidence type="ECO:0000256" key="2">
    <source>
        <dbReference type="SAM" id="MobiDB-lite"/>
    </source>
</evidence>